<gene>
    <name evidence="1" type="ORF">Ahy_A02g008713</name>
</gene>
<evidence type="ECO:0000313" key="1">
    <source>
        <dbReference type="EMBL" id="RYR74096.1"/>
    </source>
</evidence>
<dbReference type="Proteomes" id="UP000289738">
    <property type="component" value="Chromosome A02"/>
</dbReference>
<accession>A0A445EF04</accession>
<name>A0A445EF04_ARAHY</name>
<sequence length="173" mass="20169">MVLDGELYSDKFMHIDLMKYWAKGREFGAEAGKRKMKKTMVTKKEKPRYNKTHDCRCQTKTIATVFKNFSQEKKDIVEEMGFGALAHVPEMNVSHALLKELIDCYDEYRNHFPGKVEYGKLNEADKAKFDSLKYVTLATLTKSVLDMSVEGEENRQQFRRTFVVRSTSCCQQR</sequence>
<organism evidence="1 2">
    <name type="scientific">Arachis hypogaea</name>
    <name type="common">Peanut</name>
    <dbReference type="NCBI Taxonomy" id="3818"/>
    <lineage>
        <taxon>Eukaryota</taxon>
        <taxon>Viridiplantae</taxon>
        <taxon>Streptophyta</taxon>
        <taxon>Embryophyta</taxon>
        <taxon>Tracheophyta</taxon>
        <taxon>Spermatophyta</taxon>
        <taxon>Magnoliopsida</taxon>
        <taxon>eudicotyledons</taxon>
        <taxon>Gunneridae</taxon>
        <taxon>Pentapetalae</taxon>
        <taxon>rosids</taxon>
        <taxon>fabids</taxon>
        <taxon>Fabales</taxon>
        <taxon>Fabaceae</taxon>
        <taxon>Papilionoideae</taxon>
        <taxon>50 kb inversion clade</taxon>
        <taxon>dalbergioids sensu lato</taxon>
        <taxon>Dalbergieae</taxon>
        <taxon>Pterocarpus clade</taxon>
        <taxon>Arachis</taxon>
    </lineage>
</organism>
<evidence type="ECO:0000313" key="2">
    <source>
        <dbReference type="Proteomes" id="UP000289738"/>
    </source>
</evidence>
<dbReference type="AlphaFoldDB" id="A0A445EF04"/>
<dbReference type="EMBL" id="SDMP01000002">
    <property type="protein sequence ID" value="RYR74096.1"/>
    <property type="molecule type" value="Genomic_DNA"/>
</dbReference>
<protein>
    <submittedName>
        <fullName evidence="1">Uncharacterized protein</fullName>
    </submittedName>
</protein>
<reference evidence="1 2" key="1">
    <citation type="submission" date="2019-01" db="EMBL/GenBank/DDBJ databases">
        <title>Sequencing of cultivated peanut Arachis hypogaea provides insights into genome evolution and oil improvement.</title>
        <authorList>
            <person name="Chen X."/>
        </authorList>
    </citation>
    <scope>NUCLEOTIDE SEQUENCE [LARGE SCALE GENOMIC DNA]</scope>
    <source>
        <strain evidence="2">cv. Fuhuasheng</strain>
        <tissue evidence="1">Leaves</tissue>
    </source>
</reference>
<proteinExistence type="predicted"/>
<comment type="caution">
    <text evidence="1">The sequence shown here is derived from an EMBL/GenBank/DDBJ whole genome shotgun (WGS) entry which is preliminary data.</text>
</comment>
<keyword evidence="2" id="KW-1185">Reference proteome</keyword>